<organism evidence="1">
    <name type="scientific">Arundo donax</name>
    <name type="common">Giant reed</name>
    <name type="synonym">Donax arundinaceus</name>
    <dbReference type="NCBI Taxonomy" id="35708"/>
    <lineage>
        <taxon>Eukaryota</taxon>
        <taxon>Viridiplantae</taxon>
        <taxon>Streptophyta</taxon>
        <taxon>Embryophyta</taxon>
        <taxon>Tracheophyta</taxon>
        <taxon>Spermatophyta</taxon>
        <taxon>Magnoliopsida</taxon>
        <taxon>Liliopsida</taxon>
        <taxon>Poales</taxon>
        <taxon>Poaceae</taxon>
        <taxon>PACMAD clade</taxon>
        <taxon>Arundinoideae</taxon>
        <taxon>Arundineae</taxon>
        <taxon>Arundo</taxon>
    </lineage>
</organism>
<accession>A0A0A9BR82</accession>
<evidence type="ECO:0000313" key="1">
    <source>
        <dbReference type="EMBL" id="JAD64598.1"/>
    </source>
</evidence>
<dbReference type="AlphaFoldDB" id="A0A0A9BR82"/>
<reference evidence="1" key="2">
    <citation type="journal article" date="2015" name="Data Brief">
        <title>Shoot transcriptome of the giant reed, Arundo donax.</title>
        <authorList>
            <person name="Barrero R.A."/>
            <person name="Guerrero F.D."/>
            <person name="Moolhuijzen P."/>
            <person name="Goolsby J.A."/>
            <person name="Tidwell J."/>
            <person name="Bellgard S.E."/>
            <person name="Bellgard M.I."/>
        </authorList>
    </citation>
    <scope>NUCLEOTIDE SEQUENCE</scope>
    <source>
        <tissue evidence="1">Shoot tissue taken approximately 20 cm above the soil surface</tissue>
    </source>
</reference>
<reference evidence="1" key="1">
    <citation type="submission" date="2014-09" db="EMBL/GenBank/DDBJ databases">
        <authorList>
            <person name="Magalhaes I.L.F."/>
            <person name="Oliveira U."/>
            <person name="Santos F.R."/>
            <person name="Vidigal T.H.D.A."/>
            <person name="Brescovit A.D."/>
            <person name="Santos A.J."/>
        </authorList>
    </citation>
    <scope>NUCLEOTIDE SEQUENCE</scope>
    <source>
        <tissue evidence="1">Shoot tissue taken approximately 20 cm above the soil surface</tissue>
    </source>
</reference>
<proteinExistence type="predicted"/>
<sequence>MMAVTHHTFLGVRKKAVMMKEVMVK</sequence>
<name>A0A0A9BR82_ARUDO</name>
<dbReference type="EMBL" id="GBRH01233297">
    <property type="protein sequence ID" value="JAD64598.1"/>
    <property type="molecule type" value="Transcribed_RNA"/>
</dbReference>
<protein>
    <submittedName>
        <fullName evidence="1">Uncharacterized protein</fullName>
    </submittedName>
</protein>